<dbReference type="EMBL" id="KN831769">
    <property type="protein sequence ID" value="KIM47868.1"/>
    <property type="molecule type" value="Genomic_DNA"/>
</dbReference>
<dbReference type="OrthoDB" id="441660at2759"/>
<dbReference type="InterPro" id="IPR004043">
    <property type="entry name" value="LCCL"/>
</dbReference>
<sequence length="700" mass="76920">MAVPADLTILDISGKFTMNKTLTDPRTDTILSLQGVGWLKRKAINYGTVTLAVKHFKDDEGVEHINIDQTITGGIPGTSEVRTLWWKEKENEDHVFGFVIGKSRRVKASELDIPFLTQGWTEDTLEHGLVQSYVESDTPKSGIVWIANQTWGIETINDERRYVRHVKFTGPKGEDIEAKLVYDYPPAPLLDIDVHLAGKRIIAPIESNIIKATRPFTSVWLFVILAAAYIISFAFFSRAQSFITPAQSFIGCTSTYWLANNGCGQDGQACGPFDNSSFDFRCPAQCENVILQNPRTVGNEQIAFKPLLVGGGDDNRTYRGDTFICAAAIQAGVISNDKGGCGTLQLAGNFTDFIPFTSHGLTSLGFPTIFPISFRFLQSSHLSHCDDLRDEALVFNVLVTSSLFILLRPKSIVLYWCLVGIGFWHVALFSQPQGPPPKLDIAFGTFLPVLFSCLLYLSGFWVGILNNLTFDKLPLSRLTASDVNKRSGAVTTLVVILVIITVLTVNQIRVIRKTGWLPHYAGWYIAGGLVTLVLAFLPGLSLRLHHYILPMIIIPGTAFPTRLSAIYQGLLLGLFLNGTAAFGFDSILQTADDLRQDAPLGSDLPVWLTNSTTYNSTIPFANQTILWEALSEGWDGFALLVDDVQRYAGSALNYSLASLNASIPHFFRLAYTSNGAAGDFTMAATLWPNGTWVDPLPGPS</sequence>
<reference evidence="4" key="2">
    <citation type="submission" date="2015-01" db="EMBL/GenBank/DDBJ databases">
        <title>Evolutionary Origins and Diversification of the Mycorrhizal Mutualists.</title>
        <authorList>
            <consortium name="DOE Joint Genome Institute"/>
            <consortium name="Mycorrhizal Genomics Consortium"/>
            <person name="Kohler A."/>
            <person name="Kuo A."/>
            <person name="Nagy L.G."/>
            <person name="Floudas D."/>
            <person name="Copeland A."/>
            <person name="Barry K.W."/>
            <person name="Cichocki N."/>
            <person name="Veneault-Fourrey C."/>
            <person name="LaButti K."/>
            <person name="Lindquist E.A."/>
            <person name="Lipzen A."/>
            <person name="Lundell T."/>
            <person name="Morin E."/>
            <person name="Murat C."/>
            <person name="Riley R."/>
            <person name="Ohm R."/>
            <person name="Sun H."/>
            <person name="Tunlid A."/>
            <person name="Henrissat B."/>
            <person name="Grigoriev I.V."/>
            <person name="Hibbett D.S."/>
            <person name="Martin F."/>
        </authorList>
    </citation>
    <scope>NUCLEOTIDE SEQUENCE [LARGE SCALE GENOMIC DNA]</scope>
    <source>
        <strain evidence="4">h7</strain>
    </source>
</reference>
<feature type="transmembrane region" description="Helical" evidence="1">
    <location>
        <begin position="441"/>
        <end position="468"/>
    </location>
</feature>
<feature type="transmembrane region" description="Helical" evidence="1">
    <location>
        <begin position="565"/>
        <end position="584"/>
    </location>
</feature>
<evidence type="ECO:0000313" key="3">
    <source>
        <dbReference type="EMBL" id="KIM47868.1"/>
    </source>
</evidence>
<keyword evidence="1" id="KW-0812">Transmembrane</keyword>
<proteinExistence type="predicted"/>
<organism evidence="3 4">
    <name type="scientific">Hebeloma cylindrosporum</name>
    <dbReference type="NCBI Taxonomy" id="76867"/>
    <lineage>
        <taxon>Eukaryota</taxon>
        <taxon>Fungi</taxon>
        <taxon>Dikarya</taxon>
        <taxon>Basidiomycota</taxon>
        <taxon>Agaricomycotina</taxon>
        <taxon>Agaricomycetes</taxon>
        <taxon>Agaricomycetidae</taxon>
        <taxon>Agaricales</taxon>
        <taxon>Agaricineae</taxon>
        <taxon>Hymenogastraceae</taxon>
        <taxon>Hebeloma</taxon>
    </lineage>
</organism>
<dbReference type="PANTHER" id="PTHR31331">
    <property type="entry name" value="LCCL DOMAIN PROTEIN (AFU_ORTHOLOGUE AFUA_5G08630)"/>
    <property type="match status" value="1"/>
</dbReference>
<dbReference type="HOGENOM" id="CLU_011125_2_0_1"/>
<dbReference type="Gene3D" id="2.170.130.20">
    <property type="entry name" value="LCCL-like domain"/>
    <property type="match status" value="1"/>
</dbReference>
<dbReference type="SUPFAM" id="SSF69848">
    <property type="entry name" value="LCCL domain"/>
    <property type="match status" value="1"/>
</dbReference>
<feature type="transmembrane region" description="Helical" evidence="1">
    <location>
        <begin position="489"/>
        <end position="508"/>
    </location>
</feature>
<dbReference type="Pfam" id="PF03815">
    <property type="entry name" value="LCCL"/>
    <property type="match status" value="1"/>
</dbReference>
<evidence type="ECO:0000259" key="2">
    <source>
        <dbReference type="PROSITE" id="PS50820"/>
    </source>
</evidence>
<reference evidence="3 4" key="1">
    <citation type="submission" date="2014-04" db="EMBL/GenBank/DDBJ databases">
        <authorList>
            <consortium name="DOE Joint Genome Institute"/>
            <person name="Kuo A."/>
            <person name="Gay G."/>
            <person name="Dore J."/>
            <person name="Kohler A."/>
            <person name="Nagy L.G."/>
            <person name="Floudas D."/>
            <person name="Copeland A."/>
            <person name="Barry K.W."/>
            <person name="Cichocki N."/>
            <person name="Veneault-Fourrey C."/>
            <person name="LaButti K."/>
            <person name="Lindquist E.A."/>
            <person name="Lipzen A."/>
            <person name="Lundell T."/>
            <person name="Morin E."/>
            <person name="Murat C."/>
            <person name="Sun H."/>
            <person name="Tunlid A."/>
            <person name="Henrissat B."/>
            <person name="Grigoriev I.V."/>
            <person name="Hibbett D.S."/>
            <person name="Martin F."/>
            <person name="Nordberg H.P."/>
            <person name="Cantor M.N."/>
            <person name="Hua S.X."/>
        </authorList>
    </citation>
    <scope>NUCLEOTIDE SEQUENCE [LARGE SCALE GENOMIC DNA]</scope>
    <source>
        <strain evidence="4">h7</strain>
    </source>
</reference>
<evidence type="ECO:0000256" key="1">
    <source>
        <dbReference type="SAM" id="Phobius"/>
    </source>
</evidence>
<name>A0A0C2YDI6_HEBCY</name>
<dbReference type="PANTHER" id="PTHR31331:SF1">
    <property type="entry name" value="CYSTEINE RICH SECRETORY PROTEIN LCCL DOMAIN CONTAINING 2"/>
    <property type="match status" value="1"/>
</dbReference>
<dbReference type="InterPro" id="IPR036609">
    <property type="entry name" value="LCCL_sf"/>
</dbReference>
<feature type="transmembrane region" description="Helical" evidence="1">
    <location>
        <begin position="218"/>
        <end position="236"/>
    </location>
</feature>
<keyword evidence="1" id="KW-1133">Transmembrane helix</keyword>
<dbReference type="AlphaFoldDB" id="A0A0C2YDI6"/>
<keyword evidence="4" id="KW-1185">Reference proteome</keyword>
<dbReference type="PROSITE" id="PS50820">
    <property type="entry name" value="LCCL"/>
    <property type="match status" value="1"/>
</dbReference>
<evidence type="ECO:0000313" key="4">
    <source>
        <dbReference type="Proteomes" id="UP000053424"/>
    </source>
</evidence>
<feature type="domain" description="LCCL" evidence="2">
    <location>
        <begin position="246"/>
        <end position="364"/>
    </location>
</feature>
<keyword evidence="1" id="KW-0472">Membrane</keyword>
<feature type="transmembrane region" description="Helical" evidence="1">
    <location>
        <begin position="412"/>
        <end position="429"/>
    </location>
</feature>
<dbReference type="Proteomes" id="UP000053424">
    <property type="component" value="Unassembled WGS sequence"/>
</dbReference>
<gene>
    <name evidence="3" type="ORF">M413DRAFT_15958</name>
</gene>
<accession>A0A0C2YDI6</accession>
<protein>
    <recommendedName>
        <fullName evidence="2">LCCL domain-containing protein</fullName>
    </recommendedName>
</protein>
<feature type="transmembrane region" description="Helical" evidence="1">
    <location>
        <begin position="520"/>
        <end position="544"/>
    </location>
</feature>
<dbReference type="InterPro" id="IPR051957">
    <property type="entry name" value="CRISP-LCCL_domain"/>
</dbReference>